<evidence type="ECO:0000313" key="2">
    <source>
        <dbReference type="Proteomes" id="UP001501676"/>
    </source>
</evidence>
<accession>A0ABP6T8F9</accession>
<proteinExistence type="predicted"/>
<evidence type="ECO:0000313" key="1">
    <source>
        <dbReference type="EMBL" id="GAA3395812.1"/>
    </source>
</evidence>
<name>A0ABP6T8F9_9ACTN</name>
<keyword evidence="2" id="KW-1185">Reference proteome</keyword>
<reference evidence="2" key="1">
    <citation type="journal article" date="2019" name="Int. J. Syst. Evol. Microbiol.">
        <title>The Global Catalogue of Microorganisms (GCM) 10K type strain sequencing project: providing services to taxonomists for standard genome sequencing and annotation.</title>
        <authorList>
            <consortium name="The Broad Institute Genomics Platform"/>
            <consortium name="The Broad Institute Genome Sequencing Center for Infectious Disease"/>
            <person name="Wu L."/>
            <person name="Ma J."/>
        </authorList>
    </citation>
    <scope>NUCLEOTIDE SEQUENCE [LARGE SCALE GENOMIC DNA]</scope>
    <source>
        <strain evidence="2">JCM 9458</strain>
    </source>
</reference>
<gene>
    <name evidence="1" type="ORF">GCM10020369_70230</name>
</gene>
<dbReference type="Proteomes" id="UP001501676">
    <property type="component" value="Unassembled WGS sequence"/>
</dbReference>
<dbReference type="EMBL" id="BAAAYN010000050">
    <property type="protein sequence ID" value="GAA3395812.1"/>
    <property type="molecule type" value="Genomic_DNA"/>
</dbReference>
<comment type="caution">
    <text evidence="1">The sequence shown here is derived from an EMBL/GenBank/DDBJ whole genome shotgun (WGS) entry which is preliminary data.</text>
</comment>
<organism evidence="1 2">
    <name type="scientific">Cryptosporangium minutisporangium</name>
    <dbReference type="NCBI Taxonomy" id="113569"/>
    <lineage>
        <taxon>Bacteria</taxon>
        <taxon>Bacillati</taxon>
        <taxon>Actinomycetota</taxon>
        <taxon>Actinomycetes</taxon>
        <taxon>Cryptosporangiales</taxon>
        <taxon>Cryptosporangiaceae</taxon>
        <taxon>Cryptosporangium</taxon>
    </lineage>
</organism>
<protein>
    <submittedName>
        <fullName evidence="1">Uncharacterized protein</fullName>
    </submittedName>
</protein>
<sequence length="86" mass="9306">MGDEQMGSAIRMAIYGTDRPLPAQEDPGLEAEVAAAVPLVEKACGDYWHGDYRAAAKEPDRVRRVVGQAVSLDVVRLALLALEHDC</sequence>